<feature type="region of interest" description="Disordered" evidence="1">
    <location>
        <begin position="88"/>
        <end position="118"/>
    </location>
</feature>
<reference evidence="2 3" key="1">
    <citation type="submission" date="2017-08" db="EMBL/GenBank/DDBJ databases">
        <title>Acidophilic green algal genome provides insights into adaptation to an acidic environment.</title>
        <authorList>
            <person name="Hirooka S."/>
            <person name="Hirose Y."/>
            <person name="Kanesaki Y."/>
            <person name="Higuchi S."/>
            <person name="Fujiwara T."/>
            <person name="Onuma R."/>
            <person name="Era A."/>
            <person name="Ohbayashi R."/>
            <person name="Uzuka A."/>
            <person name="Nozaki H."/>
            <person name="Yoshikawa H."/>
            <person name="Miyagishima S.Y."/>
        </authorList>
    </citation>
    <scope>NUCLEOTIDE SEQUENCE [LARGE SCALE GENOMIC DNA]</scope>
    <source>
        <strain evidence="2 3">NIES-2499</strain>
    </source>
</reference>
<sequence>MDKGIGSVSPDVDGIVEECSSQNAPDVTSASNFVAVDEPGDCREEVDNSYILSSSQGRPYPEKISDLNVDIDAANKAVSNALAGILSSSLPPSSSKAPSRSSLDVQPTASLSKAEPLLHRHRQVVNRSHSLSSRALHQASSRMVMQSEWTGQCPPRGGLAMRYPHVGRAPSLSNLPYPALPEHGSTMYYSPSQHGLMHTSLNLIQQQQQQQQQLIMRSSDSIQPGLAYLQVAQTQTSLPGLQLLNPNPHGSLNDMQMRASRIGAQLAAQQQQQQQRKQQQQMVLLPGSGPGWQQAPALMQQQQQQIQLLYQQQQQQQLQSQDRSTGVSSASSGYEPQQLVTSINGSVPSLQAIQSNSFSGQASSVFLNAGVQQPSPVPSLQLPTLMQQQQNYQTLLKLYEEVSSGLISAAGKDADKLLEQQLNTESSLLVMLLDLLVRIMTSQVEEQQAVGDLDCISNLANIYVSERRVVLLGLQAGGGVLTPGLKLALQCLSQVFFTVCPLHRQDLHQSGVRVMAAFTSSDPDVGSVIMQQLRNHMATPQPEHPQQRDMAVHMLMDLANAACRVQQALHGGSAMGTSFRHPTLGMNTMGISNGLAQVESGDQNPVRHSSGFLIQTPHGPVMKRPTFPFLGQLYGPSVPSPSATKESELRSQGIRQGSMATTWEEEEGVEEDGDRSAPSVLMLPRDGLPPYAASAGSQVPNTRHRPLMGRLSSSSLQGGSSSRGVGGGRSDGDDSGSMSLLGEAFQGLDISGWLQQDAGFEKQQSSSLDSQGRFFLPAGQQQLGGMPPSLLSSSPGTSIWHPEGASASGTMGSTSNAALQASGHTALQASGQYGAFRTRSSPLGAPLKAAADSSQTSNIISSDPSRMASGIYGLASPSSTSVDASGHTFSKSVKPAQPGRPPVRAVTSSPVLSPREGTAVMVSSGGPNMLTDPWVLGSATSSGMGFNTVQADQGGPALSGMQFDEQGRLMIVNSDRHSSFREVLPSEQWKRGHE</sequence>
<organism evidence="2 3">
    <name type="scientific">Chlamydomonas eustigma</name>
    <dbReference type="NCBI Taxonomy" id="1157962"/>
    <lineage>
        <taxon>Eukaryota</taxon>
        <taxon>Viridiplantae</taxon>
        <taxon>Chlorophyta</taxon>
        <taxon>core chlorophytes</taxon>
        <taxon>Chlorophyceae</taxon>
        <taxon>CS clade</taxon>
        <taxon>Chlamydomonadales</taxon>
        <taxon>Chlamydomonadaceae</taxon>
        <taxon>Chlamydomonas</taxon>
    </lineage>
</organism>
<accession>A0A250XHV2</accession>
<dbReference type="Proteomes" id="UP000232323">
    <property type="component" value="Unassembled WGS sequence"/>
</dbReference>
<evidence type="ECO:0000313" key="3">
    <source>
        <dbReference type="Proteomes" id="UP000232323"/>
    </source>
</evidence>
<feature type="region of interest" description="Disordered" evidence="1">
    <location>
        <begin position="638"/>
        <end position="740"/>
    </location>
</feature>
<feature type="region of interest" description="Disordered" evidence="1">
    <location>
        <begin position="778"/>
        <end position="819"/>
    </location>
</feature>
<keyword evidence="3" id="KW-1185">Reference proteome</keyword>
<gene>
    <name evidence="2" type="ORF">CEUSTIGMA_g9808.t1</name>
</gene>
<comment type="caution">
    <text evidence="2">The sequence shown here is derived from an EMBL/GenBank/DDBJ whole genome shotgun (WGS) entry which is preliminary data.</text>
</comment>
<feature type="region of interest" description="Disordered" evidence="1">
    <location>
        <begin position="883"/>
        <end position="911"/>
    </location>
</feature>
<feature type="region of interest" description="Disordered" evidence="1">
    <location>
        <begin position="269"/>
        <end position="297"/>
    </location>
</feature>
<dbReference type="AlphaFoldDB" id="A0A250XHV2"/>
<proteinExistence type="predicted"/>
<feature type="compositionally biased region" description="Low complexity" evidence="1">
    <location>
        <begin position="88"/>
        <end position="103"/>
    </location>
</feature>
<feature type="compositionally biased region" description="Low complexity" evidence="1">
    <location>
        <begin position="269"/>
        <end position="281"/>
    </location>
</feature>
<feature type="compositionally biased region" description="Low complexity" evidence="1">
    <location>
        <begin position="708"/>
        <end position="723"/>
    </location>
</feature>
<evidence type="ECO:0000313" key="2">
    <source>
        <dbReference type="EMBL" id="GAX82380.1"/>
    </source>
</evidence>
<evidence type="ECO:0000256" key="1">
    <source>
        <dbReference type="SAM" id="MobiDB-lite"/>
    </source>
</evidence>
<name>A0A250XHV2_9CHLO</name>
<feature type="compositionally biased region" description="Low complexity" evidence="1">
    <location>
        <begin position="783"/>
        <end position="818"/>
    </location>
</feature>
<protein>
    <submittedName>
        <fullName evidence="2">Uncharacterized protein</fullName>
    </submittedName>
</protein>
<feature type="compositionally biased region" description="Acidic residues" evidence="1">
    <location>
        <begin position="663"/>
        <end position="673"/>
    </location>
</feature>
<dbReference type="EMBL" id="BEGY01000079">
    <property type="protein sequence ID" value="GAX82380.1"/>
    <property type="molecule type" value="Genomic_DNA"/>
</dbReference>